<dbReference type="EMBL" id="BAAAHQ010000001">
    <property type="protein sequence ID" value="GAA0912433.1"/>
    <property type="molecule type" value="Genomic_DNA"/>
</dbReference>
<evidence type="ECO:0000313" key="2">
    <source>
        <dbReference type="Proteomes" id="UP001501578"/>
    </source>
</evidence>
<dbReference type="Gene3D" id="3.20.20.80">
    <property type="entry name" value="Glycosidases"/>
    <property type="match status" value="1"/>
</dbReference>
<dbReference type="PANTHER" id="PTHR42976:SF1">
    <property type="entry name" value="GH18 DOMAIN-CONTAINING PROTEIN-RELATED"/>
    <property type="match status" value="1"/>
</dbReference>
<keyword evidence="2" id="KW-1185">Reference proteome</keyword>
<protein>
    <submittedName>
        <fullName evidence="1">Chitinase</fullName>
    </submittedName>
</protein>
<dbReference type="Proteomes" id="UP001501578">
    <property type="component" value="Unassembled WGS sequence"/>
</dbReference>
<proteinExistence type="predicted"/>
<gene>
    <name evidence="1" type="ORF">GCM10009560_03090</name>
</gene>
<comment type="caution">
    <text evidence="1">The sequence shown here is derived from an EMBL/GenBank/DDBJ whole genome shotgun (WGS) entry which is preliminary data.</text>
</comment>
<name>A0ABP3Z356_9ACTN</name>
<dbReference type="PANTHER" id="PTHR42976">
    <property type="entry name" value="BIFUNCTIONAL CHITINASE/LYSOZYME-RELATED"/>
    <property type="match status" value="1"/>
</dbReference>
<evidence type="ECO:0000313" key="1">
    <source>
        <dbReference type="EMBL" id="GAA0912433.1"/>
    </source>
</evidence>
<accession>A0ABP3Z356</accession>
<sequence>MPSPQTAAGPSAYVSYVDTARAPSFDLPGHAARSGVRWYVLGHLVSGGDGCAPRWSGRHEPGGDPVANRIGRLRAEGADAGLSFGGPTGTDLADACASTRRLTAAYRRMVGAFDADFVDFEPRDDLSLDVVLRRARAVRALQRERPLHVSLTLPVGAAGLSERDLAVLRFTHEAGAVVSTVNLLAPIEPHSAGEGRMHRVAEAVRAAHRQVGRVFALRDEAAVWRRIAVTSVLTSPADLDEVDARKLSTFAVRNELAWLSMRGATPVTDVCRILWRTRG</sequence>
<reference evidence="2" key="1">
    <citation type="journal article" date="2019" name="Int. J. Syst. Evol. Microbiol.">
        <title>The Global Catalogue of Microorganisms (GCM) 10K type strain sequencing project: providing services to taxonomists for standard genome sequencing and annotation.</title>
        <authorList>
            <consortium name="The Broad Institute Genomics Platform"/>
            <consortium name="The Broad Institute Genome Sequencing Center for Infectious Disease"/>
            <person name="Wu L."/>
            <person name="Ma J."/>
        </authorList>
    </citation>
    <scope>NUCLEOTIDE SEQUENCE [LARGE SCALE GENOMIC DNA]</scope>
    <source>
        <strain evidence="2">JCM 11136</strain>
    </source>
</reference>
<organism evidence="1 2">
    <name type="scientific">Nonomuraea longicatena</name>
    <dbReference type="NCBI Taxonomy" id="83682"/>
    <lineage>
        <taxon>Bacteria</taxon>
        <taxon>Bacillati</taxon>
        <taxon>Actinomycetota</taxon>
        <taxon>Actinomycetes</taxon>
        <taxon>Streptosporangiales</taxon>
        <taxon>Streptosporangiaceae</taxon>
        <taxon>Nonomuraea</taxon>
    </lineage>
</organism>
<dbReference type="InterPro" id="IPR052750">
    <property type="entry name" value="GH18_Chitinase"/>
</dbReference>